<dbReference type="PANTHER" id="PTHR38686">
    <property type="entry name" value="APOLIPOPROTEIN N-ACYLTRANSFERASE"/>
    <property type="match status" value="1"/>
</dbReference>
<evidence type="ECO:0000313" key="12">
    <source>
        <dbReference type="Proteomes" id="UP000245535"/>
    </source>
</evidence>
<protein>
    <recommendedName>
        <fullName evidence="9">Apolipoprotein N-acyltransferase</fullName>
        <shortName evidence="9">ALP N-acyltransferase</shortName>
        <ecNumber evidence="9">2.3.1.269</ecNumber>
    </recommendedName>
</protein>
<dbReference type="GO" id="GO:0042158">
    <property type="term" value="P:lipoprotein biosynthetic process"/>
    <property type="evidence" value="ECO:0007669"/>
    <property type="project" value="UniProtKB-UniRule"/>
</dbReference>
<dbReference type="PANTHER" id="PTHR38686:SF1">
    <property type="entry name" value="APOLIPOPROTEIN N-ACYLTRANSFERASE"/>
    <property type="match status" value="1"/>
</dbReference>
<keyword evidence="3 9" id="KW-1003">Cell membrane</keyword>
<evidence type="ECO:0000256" key="9">
    <source>
        <dbReference type="HAMAP-Rule" id="MF_01148"/>
    </source>
</evidence>
<keyword evidence="5 9" id="KW-0812">Transmembrane</keyword>
<dbReference type="InterPro" id="IPR004563">
    <property type="entry name" value="Apolipo_AcylTrfase"/>
</dbReference>
<evidence type="ECO:0000259" key="10">
    <source>
        <dbReference type="PROSITE" id="PS50263"/>
    </source>
</evidence>
<dbReference type="RefSeq" id="WP_109617683.1">
    <property type="nucleotide sequence ID" value="NZ_QGDO01000002.1"/>
</dbReference>
<keyword evidence="6 9" id="KW-1133">Transmembrane helix</keyword>
<dbReference type="OrthoDB" id="9804277at2"/>
<comment type="function">
    <text evidence="9">Catalyzes the phospholipid dependent N-acylation of the N-terminal cysteine of apolipoprotein, the last step in lipoprotein maturation.</text>
</comment>
<gene>
    <name evidence="9" type="primary">lnt</name>
    <name evidence="11" type="ORF">BC781_102824</name>
</gene>
<feature type="transmembrane region" description="Helical" evidence="9">
    <location>
        <begin position="167"/>
        <end position="186"/>
    </location>
</feature>
<keyword evidence="11" id="KW-0449">Lipoprotein</keyword>
<feature type="transmembrane region" description="Helical" evidence="9">
    <location>
        <begin position="64"/>
        <end position="84"/>
    </location>
</feature>
<feature type="domain" description="CN hydrolase" evidence="10">
    <location>
        <begin position="225"/>
        <end position="500"/>
    </location>
</feature>
<evidence type="ECO:0000313" key="11">
    <source>
        <dbReference type="EMBL" id="PWJ43275.1"/>
    </source>
</evidence>
<dbReference type="HAMAP" id="MF_01148">
    <property type="entry name" value="Lnt"/>
    <property type="match status" value="1"/>
</dbReference>
<dbReference type="SUPFAM" id="SSF56317">
    <property type="entry name" value="Carbon-nitrogen hydrolase"/>
    <property type="match status" value="1"/>
</dbReference>
<feature type="transmembrane region" description="Helical" evidence="9">
    <location>
        <begin position="192"/>
        <end position="211"/>
    </location>
</feature>
<dbReference type="UniPathway" id="UPA00666"/>
<sequence>MLNINFSKLRKKRSYFWILSILSGLMSAAVWYTPFIILVPIIFTPLLEIENLLYERGAKRSTWALFKFVFVSFLICNLGVYWWIWNVASWLSFLAWLINTALLTLPFLVYHTIKKKSVDKLGPFTFVCCWLAFEYLHKYGPFAWIWLDLGNLFSGVPILVQWYEYTGVLGGSLWVVLLNVWFYQVLFQQRGLIGFFLVLFIPSVWSFLLNFGTYSTDKSITVIAVQPNIDPYAQKLNYKKTNTSAKDTYMASDLQFERLMQLSESVLSHKVRLILWPETSMVSGFEDAYIRRYDEINTIRNWYKKYPYISILAGADTYTVYGSKKGSQEAYHIEGLGYIDAFNAALFTKKSAPVEFYYKSKLVIGEETMPFSPALSSFVLDLHGTPRPSVKNHDIKVLETAFGVKVAPIICYESVYGDYVGDFVRKGAQIITIITNDGWWGNTRGYQKHLNYARLRAIEHRRPVIRSANVGVSAFIDTKGSIYQKLDYDTMGALKGEVLLNNRLTFYSKYGDYLGVISMILTIFLILSQFVNKEDEDEQKTSSGDGKKT</sequence>
<evidence type="ECO:0000256" key="3">
    <source>
        <dbReference type="ARBA" id="ARBA00022475"/>
    </source>
</evidence>
<dbReference type="AlphaFoldDB" id="A0A315ZCG6"/>
<dbReference type="NCBIfam" id="TIGR00546">
    <property type="entry name" value="lnt"/>
    <property type="match status" value="1"/>
</dbReference>
<keyword evidence="8 9" id="KW-0012">Acyltransferase</keyword>
<evidence type="ECO:0000256" key="8">
    <source>
        <dbReference type="ARBA" id="ARBA00023315"/>
    </source>
</evidence>
<comment type="subcellular location">
    <subcellularLocation>
        <location evidence="1 9">Cell membrane</location>
        <topology evidence="1 9">Multi-pass membrane protein</topology>
    </subcellularLocation>
</comment>
<comment type="catalytic activity">
    <reaction evidence="9">
        <text>N-terminal S-1,2-diacyl-sn-glyceryl-L-cysteinyl-[lipoprotein] + a glycerophospholipid = N-acyl-S-1,2-diacyl-sn-glyceryl-L-cysteinyl-[lipoprotein] + a 2-acyl-sn-glycero-3-phospholipid + H(+)</text>
        <dbReference type="Rhea" id="RHEA:48228"/>
        <dbReference type="Rhea" id="RHEA-COMP:14681"/>
        <dbReference type="Rhea" id="RHEA-COMP:14684"/>
        <dbReference type="ChEBI" id="CHEBI:15378"/>
        <dbReference type="ChEBI" id="CHEBI:136912"/>
        <dbReference type="ChEBI" id="CHEBI:140656"/>
        <dbReference type="ChEBI" id="CHEBI:140657"/>
        <dbReference type="ChEBI" id="CHEBI:140660"/>
        <dbReference type="EC" id="2.3.1.269"/>
    </reaction>
</comment>
<accession>A0A315ZCG6</accession>
<feature type="transmembrane region" description="Helical" evidence="9">
    <location>
        <begin position="143"/>
        <end position="160"/>
    </location>
</feature>
<keyword evidence="12" id="KW-1185">Reference proteome</keyword>
<dbReference type="Pfam" id="PF00795">
    <property type="entry name" value="CN_hydrolase"/>
    <property type="match status" value="1"/>
</dbReference>
<comment type="caution">
    <text evidence="11">The sequence shown here is derived from an EMBL/GenBank/DDBJ whole genome shotgun (WGS) entry which is preliminary data.</text>
</comment>
<feature type="transmembrane region" description="Helical" evidence="9">
    <location>
        <begin position="513"/>
        <end position="531"/>
    </location>
</feature>
<evidence type="ECO:0000256" key="5">
    <source>
        <dbReference type="ARBA" id="ARBA00022692"/>
    </source>
</evidence>
<dbReference type="EC" id="2.3.1.269" evidence="9"/>
<evidence type="ECO:0000256" key="6">
    <source>
        <dbReference type="ARBA" id="ARBA00022989"/>
    </source>
</evidence>
<evidence type="ECO:0000256" key="4">
    <source>
        <dbReference type="ARBA" id="ARBA00022679"/>
    </source>
</evidence>
<feature type="transmembrane region" description="Helical" evidence="9">
    <location>
        <begin position="15"/>
        <end position="43"/>
    </location>
</feature>
<dbReference type="InterPro" id="IPR045378">
    <property type="entry name" value="LNT_N"/>
</dbReference>
<evidence type="ECO:0000256" key="1">
    <source>
        <dbReference type="ARBA" id="ARBA00004651"/>
    </source>
</evidence>
<evidence type="ECO:0000256" key="2">
    <source>
        <dbReference type="ARBA" id="ARBA00010065"/>
    </source>
</evidence>
<dbReference type="EMBL" id="QGDO01000002">
    <property type="protein sequence ID" value="PWJ43275.1"/>
    <property type="molecule type" value="Genomic_DNA"/>
</dbReference>
<comment type="similarity">
    <text evidence="2 9">Belongs to the CN hydrolase family. Apolipoprotein N-acyltransferase subfamily.</text>
</comment>
<dbReference type="InterPro" id="IPR003010">
    <property type="entry name" value="C-N_Hydrolase"/>
</dbReference>
<keyword evidence="7 9" id="KW-0472">Membrane</keyword>
<feature type="transmembrane region" description="Helical" evidence="9">
    <location>
        <begin position="90"/>
        <end position="109"/>
    </location>
</feature>
<name>A0A315ZCG6_SEDFL</name>
<comment type="pathway">
    <text evidence="9">Protein modification; lipoprotein biosynthesis (N-acyl transfer).</text>
</comment>
<dbReference type="Proteomes" id="UP000245535">
    <property type="component" value="Unassembled WGS sequence"/>
</dbReference>
<dbReference type="Pfam" id="PF20154">
    <property type="entry name" value="LNT_N"/>
    <property type="match status" value="1"/>
</dbReference>
<evidence type="ECO:0000256" key="7">
    <source>
        <dbReference type="ARBA" id="ARBA00023136"/>
    </source>
</evidence>
<dbReference type="CDD" id="cd07571">
    <property type="entry name" value="ALP_N-acyl_transferase"/>
    <property type="match status" value="1"/>
</dbReference>
<dbReference type="PROSITE" id="PS50263">
    <property type="entry name" value="CN_HYDROLASE"/>
    <property type="match status" value="1"/>
</dbReference>
<proteinExistence type="inferred from homology"/>
<reference evidence="11 12" key="1">
    <citation type="submission" date="2018-03" db="EMBL/GenBank/DDBJ databases">
        <title>Genomic Encyclopedia of Archaeal and Bacterial Type Strains, Phase II (KMG-II): from individual species to whole genera.</title>
        <authorList>
            <person name="Goeker M."/>
        </authorList>
    </citation>
    <scope>NUCLEOTIDE SEQUENCE [LARGE SCALE GENOMIC DNA]</scope>
    <source>
        <strain evidence="11 12">DSM 28229</strain>
    </source>
</reference>
<dbReference type="InterPro" id="IPR036526">
    <property type="entry name" value="C-N_Hydrolase_sf"/>
</dbReference>
<keyword evidence="4 9" id="KW-0808">Transferase</keyword>
<dbReference type="Gene3D" id="3.60.110.10">
    <property type="entry name" value="Carbon-nitrogen hydrolase"/>
    <property type="match status" value="1"/>
</dbReference>
<organism evidence="11 12">
    <name type="scientific">Sediminitomix flava</name>
    <dbReference type="NCBI Taxonomy" id="379075"/>
    <lineage>
        <taxon>Bacteria</taxon>
        <taxon>Pseudomonadati</taxon>
        <taxon>Bacteroidota</taxon>
        <taxon>Cytophagia</taxon>
        <taxon>Cytophagales</taxon>
        <taxon>Flammeovirgaceae</taxon>
        <taxon>Sediminitomix</taxon>
    </lineage>
</organism>
<dbReference type="GO" id="GO:0005886">
    <property type="term" value="C:plasma membrane"/>
    <property type="evidence" value="ECO:0007669"/>
    <property type="project" value="UniProtKB-SubCell"/>
</dbReference>
<dbReference type="GO" id="GO:0016410">
    <property type="term" value="F:N-acyltransferase activity"/>
    <property type="evidence" value="ECO:0007669"/>
    <property type="project" value="UniProtKB-UniRule"/>
</dbReference>